<dbReference type="AlphaFoldDB" id="A0A7M4ENJ6"/>
<keyword evidence="2" id="KW-1185">Reference proteome</keyword>
<dbReference type="InterPro" id="IPR036387">
    <property type="entry name" value="Neurhyp_horm_dom_sf"/>
</dbReference>
<dbReference type="SUPFAM" id="SSF49606">
    <property type="entry name" value="Neurophysin II"/>
    <property type="match status" value="1"/>
</dbReference>
<organism evidence="1 2">
    <name type="scientific">Crocodylus porosus</name>
    <name type="common">Saltwater crocodile</name>
    <name type="synonym">Estuarine crocodile</name>
    <dbReference type="NCBI Taxonomy" id="8502"/>
    <lineage>
        <taxon>Eukaryota</taxon>
        <taxon>Metazoa</taxon>
        <taxon>Chordata</taxon>
        <taxon>Craniata</taxon>
        <taxon>Vertebrata</taxon>
        <taxon>Euteleostomi</taxon>
        <taxon>Archelosauria</taxon>
        <taxon>Archosauria</taxon>
        <taxon>Crocodylia</taxon>
        <taxon>Longirostres</taxon>
        <taxon>Crocodylidae</taxon>
        <taxon>Crocodylus</taxon>
    </lineage>
</organism>
<evidence type="ECO:0000313" key="2">
    <source>
        <dbReference type="Proteomes" id="UP000594220"/>
    </source>
</evidence>
<dbReference type="GO" id="GO:0005185">
    <property type="term" value="F:neurohypophyseal hormone activity"/>
    <property type="evidence" value="ECO:0007669"/>
    <property type="project" value="InterPro"/>
</dbReference>
<dbReference type="Ensembl" id="ENSCPRT00005013894.1">
    <property type="protein sequence ID" value="ENSCPRP00005011788.1"/>
    <property type="gene ID" value="ENSCPRG00005008408.1"/>
</dbReference>
<reference evidence="1" key="1">
    <citation type="submission" date="2025-08" db="UniProtKB">
        <authorList>
            <consortium name="Ensembl"/>
        </authorList>
    </citation>
    <scope>IDENTIFICATION</scope>
</reference>
<accession>A0A7M4ENJ6</accession>
<name>A0A7M4ENJ6_CROPO</name>
<reference evidence="1" key="2">
    <citation type="submission" date="2025-09" db="UniProtKB">
        <authorList>
            <consortium name="Ensembl"/>
        </authorList>
    </citation>
    <scope>IDENTIFICATION</scope>
</reference>
<evidence type="ECO:0000313" key="1">
    <source>
        <dbReference type="Ensembl" id="ENSCPRP00005011788.1"/>
    </source>
</evidence>
<dbReference type="GeneTree" id="ENSGT00940000157048"/>
<dbReference type="Proteomes" id="UP000594220">
    <property type="component" value="Unplaced"/>
</dbReference>
<dbReference type="GO" id="GO:0005576">
    <property type="term" value="C:extracellular region"/>
    <property type="evidence" value="ECO:0007669"/>
    <property type="project" value="InterPro"/>
</dbReference>
<proteinExistence type="predicted"/>
<protein>
    <submittedName>
        <fullName evidence="1">Uncharacterized protein</fullName>
    </submittedName>
</protein>
<sequence length="133" mass="14492">MCHECPVSGLEANLHSLRSCVRQMVTILLLSDPAMCTPHHQVAPADLCPGNRRNCFGLNICCGEELGCYVSTVETLHCLGSACPCSCLTPSFTSGTHKSPPCSAVTTHYSWLCYLCNMNSRPRGVLKTKDKSW</sequence>